<name>A0A8S0VNI8_OLEEU</name>
<comment type="caution">
    <text evidence="2">The sequence shown here is derived from an EMBL/GenBank/DDBJ whole genome shotgun (WGS) entry which is preliminary data.</text>
</comment>
<proteinExistence type="predicted"/>
<dbReference type="AlphaFoldDB" id="A0A8S0VNI8"/>
<evidence type="ECO:0000313" key="2">
    <source>
        <dbReference type="EMBL" id="CAA3032006.1"/>
    </source>
</evidence>
<sequence>DDLSSSKPAIDEGEFTSVYAEADRASIRSCEATVNQPLAGDFKDKADAESNEVKNGSPKEKQNSTYKNFQQEDAGMIIQSAIRRFLVNTFSNMCINFMWRFTCE</sequence>
<feature type="non-terminal residue" evidence="2">
    <location>
        <position position="1"/>
    </location>
</feature>
<gene>
    <name evidence="2" type="ORF">OLEA9_A080597</name>
</gene>
<evidence type="ECO:0000313" key="3">
    <source>
        <dbReference type="Proteomes" id="UP000594638"/>
    </source>
</evidence>
<reference evidence="2 3" key="1">
    <citation type="submission" date="2019-12" db="EMBL/GenBank/DDBJ databases">
        <authorList>
            <person name="Alioto T."/>
            <person name="Alioto T."/>
            <person name="Gomez Garrido J."/>
        </authorList>
    </citation>
    <scope>NUCLEOTIDE SEQUENCE [LARGE SCALE GENOMIC DNA]</scope>
</reference>
<feature type="compositionally biased region" description="Basic and acidic residues" evidence="1">
    <location>
        <begin position="41"/>
        <end position="62"/>
    </location>
</feature>
<accession>A0A8S0VNI8</accession>
<evidence type="ECO:0000256" key="1">
    <source>
        <dbReference type="SAM" id="MobiDB-lite"/>
    </source>
</evidence>
<keyword evidence="3" id="KW-1185">Reference proteome</keyword>
<organism evidence="2 3">
    <name type="scientific">Olea europaea subsp. europaea</name>
    <dbReference type="NCBI Taxonomy" id="158383"/>
    <lineage>
        <taxon>Eukaryota</taxon>
        <taxon>Viridiplantae</taxon>
        <taxon>Streptophyta</taxon>
        <taxon>Embryophyta</taxon>
        <taxon>Tracheophyta</taxon>
        <taxon>Spermatophyta</taxon>
        <taxon>Magnoliopsida</taxon>
        <taxon>eudicotyledons</taxon>
        <taxon>Gunneridae</taxon>
        <taxon>Pentapetalae</taxon>
        <taxon>asterids</taxon>
        <taxon>lamiids</taxon>
        <taxon>Lamiales</taxon>
        <taxon>Oleaceae</taxon>
        <taxon>Oleeae</taxon>
        <taxon>Olea</taxon>
    </lineage>
</organism>
<dbReference type="Gramene" id="OE9A080597T1">
    <property type="protein sequence ID" value="OE9A080597C1"/>
    <property type="gene ID" value="OE9A080597"/>
</dbReference>
<dbReference type="EMBL" id="CACTIH010009514">
    <property type="protein sequence ID" value="CAA3032006.1"/>
    <property type="molecule type" value="Genomic_DNA"/>
</dbReference>
<dbReference type="Proteomes" id="UP000594638">
    <property type="component" value="Unassembled WGS sequence"/>
</dbReference>
<feature type="region of interest" description="Disordered" evidence="1">
    <location>
        <begin position="41"/>
        <end position="65"/>
    </location>
</feature>
<protein>
    <submittedName>
        <fullName evidence="2">Uncharacterized protein</fullName>
    </submittedName>
</protein>